<dbReference type="Proteomes" id="UP000293347">
    <property type="component" value="Unassembled WGS sequence"/>
</dbReference>
<comment type="caution">
    <text evidence="2">The sequence shown here is derived from an EMBL/GenBank/DDBJ whole genome shotgun (WGS) entry which is preliminary data.</text>
</comment>
<dbReference type="OrthoDB" id="766447at2"/>
<accession>A0A4R0NFK1</accession>
<gene>
    <name evidence="2" type="ORF">EZ437_20265</name>
</gene>
<keyword evidence="1" id="KW-0175">Coiled coil</keyword>
<evidence type="ECO:0000313" key="2">
    <source>
        <dbReference type="EMBL" id="TCC97424.1"/>
    </source>
</evidence>
<feature type="coiled-coil region" evidence="1">
    <location>
        <begin position="20"/>
        <end position="68"/>
    </location>
</feature>
<keyword evidence="3" id="KW-1185">Reference proteome</keyword>
<dbReference type="RefSeq" id="WP_131597958.1">
    <property type="nucleotide sequence ID" value="NZ_SJSL01000009.1"/>
</dbReference>
<name>A0A4R0NFK1_9SPHI</name>
<dbReference type="PROSITE" id="PS51257">
    <property type="entry name" value="PROKAR_LIPOPROTEIN"/>
    <property type="match status" value="1"/>
</dbReference>
<protein>
    <submittedName>
        <fullName evidence="2">Uncharacterized protein</fullName>
    </submittedName>
</protein>
<sequence length="187" mass="21249">MKSNLIILFIFIVFLQSCGLNEREKNLQILQKEIAQKEQGLLAWEQRLKLKEEALEHARQSLDSAKMQADSASVYDPAIVGKWIVKMSCIETTCDGSALGDTKTEQWDISYNQKSIVVKAYSGPVLIRVYVGNYRDNQLKVLDERPNVDVSFKAALNFINEKRMDGTREILQANCKIVYALTAEKSK</sequence>
<evidence type="ECO:0000313" key="3">
    <source>
        <dbReference type="Proteomes" id="UP000293347"/>
    </source>
</evidence>
<proteinExistence type="predicted"/>
<reference evidence="2 3" key="1">
    <citation type="submission" date="2019-02" db="EMBL/GenBank/DDBJ databases">
        <title>Pedobacter sp. RP-1-14 sp. nov., isolated from Arctic soil.</title>
        <authorList>
            <person name="Dahal R.H."/>
        </authorList>
    </citation>
    <scope>NUCLEOTIDE SEQUENCE [LARGE SCALE GENOMIC DNA]</scope>
    <source>
        <strain evidence="2 3">RP-1-14</strain>
    </source>
</reference>
<organism evidence="2 3">
    <name type="scientific">Pedobacter psychroterrae</name>
    <dbReference type="NCBI Taxonomy" id="2530453"/>
    <lineage>
        <taxon>Bacteria</taxon>
        <taxon>Pseudomonadati</taxon>
        <taxon>Bacteroidota</taxon>
        <taxon>Sphingobacteriia</taxon>
        <taxon>Sphingobacteriales</taxon>
        <taxon>Sphingobacteriaceae</taxon>
        <taxon>Pedobacter</taxon>
    </lineage>
</organism>
<dbReference type="EMBL" id="SJSL01000009">
    <property type="protein sequence ID" value="TCC97424.1"/>
    <property type="molecule type" value="Genomic_DNA"/>
</dbReference>
<evidence type="ECO:0000256" key="1">
    <source>
        <dbReference type="SAM" id="Coils"/>
    </source>
</evidence>
<dbReference type="AlphaFoldDB" id="A0A4R0NFK1"/>